<dbReference type="InterPro" id="IPR003593">
    <property type="entry name" value="AAA+_ATPase"/>
</dbReference>
<dbReference type="EMBL" id="JYLF01000007">
    <property type="protein sequence ID" value="KMN12601.1"/>
    <property type="molecule type" value="Genomic_DNA"/>
</dbReference>
<evidence type="ECO:0000256" key="5">
    <source>
        <dbReference type="ARBA" id="ARBA00038852"/>
    </source>
</evidence>
<dbReference type="InterPro" id="IPR003439">
    <property type="entry name" value="ABC_transporter-like_ATP-bd"/>
</dbReference>
<dbReference type="CDD" id="cd03257">
    <property type="entry name" value="ABC_NikE_OppD_transporters"/>
    <property type="match status" value="2"/>
</dbReference>
<sequence length="542" mass="60335">MTNTLIEIRDLRVGFAGREVVHGVNLDIRRGECLALVGESGSGKSVTAHSILRLLPGKDVQTQGSIRYDGIDLVSASDAQLRGLRGNRIAMIFQEPMTSLNPLHTIEKQISEVLLTHKGLKNRAARARTLELLQLVGIRDPQTRLKAYPHQLSGGQRQRVMIAMALANEPELLIADEPTTALDVTVQQKILELLIDLQQRLGMSLLLISHDLNLVRKIAQRVCVMRGGQIVEQARCEDLFRAPQHPYSRMLIEAEPSGTPVPSDYRHNLLEVDNLRVWFALPTPLFSRERQYVKAVDGVSFELKKGRTLGIVGESGSGKSTLGQAILRLVDSEGDIRFGNKQLNLLNQNLLRPLRRQMQVVFQDPFGSLSPRMSVQQIIAEGLLAHGIGTPLEREEAVIRVLQEVGLDPQSRHRYPHEFSGGQRQRISIARALIMEPALILLDEPTSALDRTVQKQVVDLLRDLQLRHGLTYLFISHDLAVVHALAHDMIVIKDGKVVEQGDARTIFNHPQHPYTQALLEASSLKPMTLATGVSHTPQVLCN</sequence>
<dbReference type="Pfam" id="PF08352">
    <property type="entry name" value="oligo_HPY"/>
    <property type="match status" value="2"/>
</dbReference>
<dbReference type="Gene3D" id="3.40.50.300">
    <property type="entry name" value="P-loop containing nucleotide triphosphate hydrolases"/>
    <property type="match status" value="2"/>
</dbReference>
<dbReference type="SUPFAM" id="SSF52540">
    <property type="entry name" value="P-loop containing nucleoside triphosphate hydrolases"/>
    <property type="match status" value="2"/>
</dbReference>
<evidence type="ECO:0000256" key="3">
    <source>
        <dbReference type="ARBA" id="ARBA00022741"/>
    </source>
</evidence>
<evidence type="ECO:0000256" key="4">
    <source>
        <dbReference type="ARBA" id="ARBA00022840"/>
    </source>
</evidence>
<dbReference type="PANTHER" id="PTHR43776:SF7">
    <property type="entry name" value="D,D-DIPEPTIDE TRANSPORT ATP-BINDING PROTEIN DDPF-RELATED"/>
    <property type="match status" value="1"/>
</dbReference>
<dbReference type="EC" id="7.4.2.9" evidence="5"/>
<dbReference type="OrthoDB" id="9784450at2"/>
<evidence type="ECO:0000256" key="8">
    <source>
        <dbReference type="ARBA" id="ARBA00065473"/>
    </source>
</evidence>
<dbReference type="RefSeq" id="WP_048365378.1">
    <property type="nucleotide sequence ID" value="NZ_JAAEBV010000001.1"/>
</dbReference>
<comment type="caution">
    <text evidence="10">The sequence shown here is derived from an EMBL/GenBank/DDBJ whole genome shotgun (WGS) entry which is preliminary data.</text>
</comment>
<dbReference type="PANTHER" id="PTHR43776">
    <property type="entry name" value="TRANSPORT ATP-BINDING PROTEIN"/>
    <property type="match status" value="1"/>
</dbReference>
<feature type="domain" description="ABC transporter" evidence="9">
    <location>
        <begin position="6"/>
        <end position="252"/>
    </location>
</feature>
<dbReference type="GO" id="GO:0016887">
    <property type="term" value="F:ATP hydrolysis activity"/>
    <property type="evidence" value="ECO:0007669"/>
    <property type="project" value="InterPro"/>
</dbReference>
<dbReference type="InterPro" id="IPR050319">
    <property type="entry name" value="ABC_transp_ATP-bind"/>
</dbReference>
<dbReference type="AlphaFoldDB" id="A0A0J6LDZ1"/>
<evidence type="ECO:0000256" key="2">
    <source>
        <dbReference type="ARBA" id="ARBA00022448"/>
    </source>
</evidence>
<dbReference type="PROSITE" id="PS50893">
    <property type="entry name" value="ABC_TRANSPORTER_2"/>
    <property type="match status" value="2"/>
</dbReference>
<evidence type="ECO:0000259" key="9">
    <source>
        <dbReference type="PROSITE" id="PS50893"/>
    </source>
</evidence>
<evidence type="ECO:0000256" key="6">
    <source>
        <dbReference type="ARBA" id="ARBA00047356"/>
    </source>
</evidence>
<keyword evidence="3" id="KW-0547">Nucleotide-binding</keyword>
<dbReference type="NCBIfam" id="NF007739">
    <property type="entry name" value="PRK10419.1"/>
    <property type="match status" value="2"/>
</dbReference>
<protein>
    <recommendedName>
        <fullName evidence="5">ABC-type dipeptide transporter</fullName>
        <ecNumber evidence="5">7.4.2.9</ecNumber>
    </recommendedName>
</protein>
<dbReference type="FunFam" id="3.40.50.300:FF:000016">
    <property type="entry name" value="Oligopeptide ABC transporter ATP-binding component"/>
    <property type="match status" value="2"/>
</dbReference>
<name>A0A0J6LDZ1_9PSED</name>
<dbReference type="Proteomes" id="UP000036325">
    <property type="component" value="Unassembled WGS sequence"/>
</dbReference>
<evidence type="ECO:0000313" key="11">
    <source>
        <dbReference type="Proteomes" id="UP000036325"/>
    </source>
</evidence>
<dbReference type="GO" id="GO:0015833">
    <property type="term" value="P:peptide transport"/>
    <property type="evidence" value="ECO:0007669"/>
    <property type="project" value="InterPro"/>
</dbReference>
<keyword evidence="2" id="KW-0813">Transport</keyword>
<dbReference type="GO" id="GO:0005524">
    <property type="term" value="F:ATP binding"/>
    <property type="evidence" value="ECO:0007669"/>
    <property type="project" value="UniProtKB-KW"/>
</dbReference>
<comment type="similarity">
    <text evidence="1">Belongs to the ABC transporter superfamily.</text>
</comment>
<feature type="domain" description="ABC transporter" evidence="9">
    <location>
        <begin position="270"/>
        <end position="519"/>
    </location>
</feature>
<comment type="subunit">
    <text evidence="8">The complex is composed of two ATP-binding proteins (DppD and DppF), two transmembrane proteins (DppB and DppC) and a solute-binding protein (DppA1-A5). Five orthologous SBPs (DppA1-A5) are present in P.aeruginosa, which increases the substrate specificity of the DppBCDF transporter.</text>
</comment>
<accession>A0A0J6LDZ1</accession>
<dbReference type="InterPro" id="IPR017871">
    <property type="entry name" value="ABC_transporter-like_CS"/>
</dbReference>
<proteinExistence type="inferred from homology"/>
<comment type="function">
    <text evidence="7">Part of the ABC transporter DppABCDF involved in the uptake of various di/tripeptides. Is also involved in the uptake of phaseolotoxin, a toxic tripeptide inhibiting the enzyme ornithine carbamoyltransferase. Responsible for energy coupling to the transport system.</text>
</comment>
<dbReference type="InterPro" id="IPR013563">
    <property type="entry name" value="Oligopep_ABC_C"/>
</dbReference>
<dbReference type="InterPro" id="IPR027417">
    <property type="entry name" value="P-loop_NTPase"/>
</dbReference>
<dbReference type="SMART" id="SM00382">
    <property type="entry name" value="AAA"/>
    <property type="match status" value="2"/>
</dbReference>
<comment type="catalytic activity">
    <reaction evidence="6">
        <text>a dipeptide(out) + ATP + H2O = a dipeptide(in) + ADP + phosphate + H(+)</text>
        <dbReference type="Rhea" id="RHEA:23120"/>
        <dbReference type="ChEBI" id="CHEBI:15377"/>
        <dbReference type="ChEBI" id="CHEBI:15378"/>
        <dbReference type="ChEBI" id="CHEBI:30616"/>
        <dbReference type="ChEBI" id="CHEBI:43474"/>
        <dbReference type="ChEBI" id="CHEBI:90799"/>
        <dbReference type="ChEBI" id="CHEBI:456216"/>
        <dbReference type="EC" id="7.4.2.9"/>
    </reaction>
</comment>
<keyword evidence="4 10" id="KW-0067">ATP-binding</keyword>
<evidence type="ECO:0000256" key="1">
    <source>
        <dbReference type="ARBA" id="ARBA00005417"/>
    </source>
</evidence>
<evidence type="ECO:0000313" key="10">
    <source>
        <dbReference type="EMBL" id="KMN12601.1"/>
    </source>
</evidence>
<dbReference type="PROSITE" id="PS00211">
    <property type="entry name" value="ABC_TRANSPORTER_1"/>
    <property type="match status" value="2"/>
</dbReference>
<reference evidence="10 11" key="1">
    <citation type="submission" date="2015-02" db="EMBL/GenBank/DDBJ databases">
        <title>Pseudomonas helleri sp. nov. and Pseudomonas weihenstephanensis sp. nov., isolated from raw cows milk.</title>
        <authorList>
            <person name="von Neubeck M."/>
            <person name="Huptas C."/>
            <person name="Wenning M."/>
            <person name="Scherer S."/>
        </authorList>
    </citation>
    <scope>NUCLEOTIDE SEQUENCE [LARGE SCALE GENOMIC DNA]</scope>
    <source>
        <strain evidence="10 11">DSM 29166</strain>
    </source>
</reference>
<dbReference type="STRING" id="1608994.TU86_16410"/>
<organism evidence="10 11">
    <name type="scientific">Pseudomonas weihenstephanensis</name>
    <dbReference type="NCBI Taxonomy" id="1608994"/>
    <lineage>
        <taxon>Bacteria</taxon>
        <taxon>Pseudomonadati</taxon>
        <taxon>Pseudomonadota</taxon>
        <taxon>Gammaproteobacteria</taxon>
        <taxon>Pseudomonadales</taxon>
        <taxon>Pseudomonadaceae</taxon>
        <taxon>Pseudomonas</taxon>
    </lineage>
</organism>
<dbReference type="GO" id="GO:0055085">
    <property type="term" value="P:transmembrane transport"/>
    <property type="evidence" value="ECO:0007669"/>
    <property type="project" value="UniProtKB-ARBA"/>
</dbReference>
<dbReference type="PATRIC" id="fig|1608994.3.peg.3964"/>
<dbReference type="NCBIfam" id="NF008453">
    <property type="entry name" value="PRK11308.1"/>
    <property type="match status" value="2"/>
</dbReference>
<dbReference type="Pfam" id="PF00005">
    <property type="entry name" value="ABC_tran"/>
    <property type="match status" value="2"/>
</dbReference>
<gene>
    <name evidence="10" type="ORF">TU86_16410</name>
</gene>
<evidence type="ECO:0000256" key="7">
    <source>
        <dbReference type="ARBA" id="ARBA00058018"/>
    </source>
</evidence>